<dbReference type="RefSeq" id="WP_235227377.1">
    <property type="nucleotide sequence ID" value="NZ_JAKGAQ010000019.1"/>
</dbReference>
<dbReference type="Gene3D" id="1.25.40.10">
    <property type="entry name" value="Tetratricopeptide repeat domain"/>
    <property type="match status" value="1"/>
</dbReference>
<dbReference type="InterPro" id="IPR011990">
    <property type="entry name" value="TPR-like_helical_dom_sf"/>
</dbReference>
<dbReference type="EMBL" id="JAKGAQ010000019">
    <property type="protein sequence ID" value="MCF2873049.1"/>
    <property type="molecule type" value="Genomic_DNA"/>
</dbReference>
<proteinExistence type="predicted"/>
<accession>A0ABS9D0N6</accession>
<dbReference type="InterPro" id="IPR050767">
    <property type="entry name" value="Sel1_AlgK"/>
</dbReference>
<evidence type="ECO:0000313" key="2">
    <source>
        <dbReference type="Proteomes" id="UP001200557"/>
    </source>
</evidence>
<evidence type="ECO:0000313" key="1">
    <source>
        <dbReference type="EMBL" id="MCF2873049.1"/>
    </source>
</evidence>
<organism evidence="1 2">
    <name type="scientific">Octadecabacter dasysiphoniae</name>
    <dbReference type="NCBI Taxonomy" id="2909341"/>
    <lineage>
        <taxon>Bacteria</taxon>
        <taxon>Pseudomonadati</taxon>
        <taxon>Pseudomonadota</taxon>
        <taxon>Alphaproteobacteria</taxon>
        <taxon>Rhodobacterales</taxon>
        <taxon>Roseobacteraceae</taxon>
        <taxon>Octadecabacter</taxon>
    </lineage>
</organism>
<dbReference type="InterPro" id="IPR006597">
    <property type="entry name" value="Sel1-like"/>
</dbReference>
<reference evidence="1 2" key="1">
    <citation type="submission" date="2022-01" db="EMBL/GenBank/DDBJ databases">
        <title>Octadecabacter sp. nov., isolated from a marine alga.</title>
        <authorList>
            <person name="Jin M.S."/>
            <person name="Kim H.M."/>
            <person name="Han D.M."/>
            <person name="Jung J.J."/>
            <person name="Jeon C.O."/>
        </authorList>
    </citation>
    <scope>NUCLEOTIDE SEQUENCE [LARGE SCALE GENOMIC DNA]</scope>
    <source>
        <strain evidence="1 2">G9-8</strain>
    </source>
</reference>
<dbReference type="Proteomes" id="UP001200557">
    <property type="component" value="Unassembled WGS sequence"/>
</dbReference>
<dbReference type="PANTHER" id="PTHR11102">
    <property type="entry name" value="SEL-1-LIKE PROTEIN"/>
    <property type="match status" value="1"/>
</dbReference>
<protein>
    <submittedName>
        <fullName evidence="1">Sel1 repeat family protein</fullName>
    </submittedName>
</protein>
<dbReference type="Pfam" id="PF08238">
    <property type="entry name" value="Sel1"/>
    <property type="match status" value="3"/>
</dbReference>
<keyword evidence="2" id="KW-1185">Reference proteome</keyword>
<dbReference type="PANTHER" id="PTHR11102:SF160">
    <property type="entry name" value="ERAD-ASSOCIATED E3 UBIQUITIN-PROTEIN LIGASE COMPONENT HRD3"/>
    <property type="match status" value="1"/>
</dbReference>
<name>A0ABS9D0N6_9RHOB</name>
<gene>
    <name evidence="1" type="ORF">L0664_18445</name>
</gene>
<sequence>MADVSDGVELLESGDVAGAAASFAQAYEAGDGEGAFYLARLFELGLGTEADASRAANLYAASAELGSVRGQLRLGLMYHEGRVLLRGYVEGTRLICAAADAGLAEAQLNCGLSYQTGRGVEEDVVRAREYWELAAAQDNIAALNVLGQSALSDGDVNTAQTRFSTAAEAGNPVAMF</sequence>
<dbReference type="SUPFAM" id="SSF81901">
    <property type="entry name" value="HCP-like"/>
    <property type="match status" value="1"/>
</dbReference>
<feature type="non-terminal residue" evidence="1">
    <location>
        <position position="176"/>
    </location>
</feature>
<dbReference type="SMART" id="SM00671">
    <property type="entry name" value="SEL1"/>
    <property type="match status" value="3"/>
</dbReference>
<comment type="caution">
    <text evidence="1">The sequence shown here is derived from an EMBL/GenBank/DDBJ whole genome shotgun (WGS) entry which is preliminary data.</text>
</comment>